<feature type="region of interest" description="Disordered" evidence="12">
    <location>
        <begin position="1"/>
        <end position="20"/>
    </location>
</feature>
<evidence type="ECO:0000256" key="3">
    <source>
        <dbReference type="ARBA" id="ARBA00022946"/>
    </source>
</evidence>
<feature type="domain" description="AB hydrolase-1" evidence="13">
    <location>
        <begin position="40"/>
        <end position="155"/>
    </location>
</feature>
<accession>A0A7G9SA84</accession>
<dbReference type="GO" id="GO:0102390">
    <property type="term" value="F:mycophenolic acid acyl-glucuronide esterase activity"/>
    <property type="evidence" value="ECO:0007669"/>
    <property type="project" value="UniProtKB-EC"/>
</dbReference>
<reference evidence="14 15" key="1">
    <citation type="submission" date="2020-08" db="EMBL/GenBank/DDBJ databases">
        <title>Genome sequence of Sphingomonas rhizophila KACC 19189T.</title>
        <authorList>
            <person name="Hyun D.-W."/>
            <person name="Bae J.-W."/>
        </authorList>
    </citation>
    <scope>NUCLEOTIDE SEQUENCE [LARGE SCALE GENOMIC DNA]</scope>
    <source>
        <strain evidence="14 15">KACC 19189</strain>
    </source>
</reference>
<evidence type="ECO:0000256" key="1">
    <source>
        <dbReference type="ARBA" id="ARBA00012423"/>
    </source>
</evidence>
<protein>
    <recommendedName>
        <fullName evidence="5">Palmitoyl-protein thioesterase ABHD10, mitochondrial</fullName>
        <ecNumber evidence="4">3.1.1.93</ecNumber>
        <ecNumber evidence="1">3.1.2.22</ecNumber>
    </recommendedName>
    <alternativeName>
        <fullName evidence="7">Acyl-protein thioesterase ABHD10</fullName>
    </alternativeName>
    <alternativeName>
        <fullName evidence="8">Alpha/beta hydrolase domain-containing protein 10</fullName>
    </alternativeName>
    <alternativeName>
        <fullName evidence="6">Mycophenolic acid acyl-glucuronide esterase, mitochondrial</fullName>
    </alternativeName>
</protein>
<proteinExistence type="predicted"/>
<dbReference type="RefSeq" id="WP_187541758.1">
    <property type="nucleotide sequence ID" value="NZ_CP060717.1"/>
</dbReference>
<evidence type="ECO:0000256" key="9">
    <source>
        <dbReference type="ARBA" id="ARBA00046047"/>
    </source>
</evidence>
<dbReference type="PANTHER" id="PTHR16138">
    <property type="entry name" value="MYCOPHENOLIC ACID ACYL-GLUCURONIDE ESTERASE, MITOCHONDRIAL"/>
    <property type="match status" value="1"/>
</dbReference>
<feature type="compositionally biased region" description="Low complexity" evidence="12">
    <location>
        <begin position="1"/>
        <end position="15"/>
    </location>
</feature>
<comment type="function">
    <text evidence="9">Acts as an acyl-protein thioesterase that hydrolyzes fatty acids from acylated residues in proteins. Regulates the mitochondrial S-depalmitoylation of the nucleophilic active site residue of peroxiredoxin-5/PRDX5, a key antioxidant protein, therefore modulating mitochondrial antioxidant ability. Also catalyzes the deglucuronidation of mycophenolic acid acyl-glucuronide, an active metabolite of the immunosuppressant drug mycophenolate.</text>
</comment>
<dbReference type="InterPro" id="IPR052382">
    <property type="entry name" value="ABHD10_acyl-thioesterase"/>
</dbReference>
<comment type="catalytic activity">
    <reaction evidence="11">
        <text>mycophenolic acid O-acyl-beta-D-glucuronide + H2O = mycophenolate + D-glucuronate + H(+)</text>
        <dbReference type="Rhea" id="RHEA:34179"/>
        <dbReference type="ChEBI" id="CHEBI:15377"/>
        <dbReference type="ChEBI" id="CHEBI:15378"/>
        <dbReference type="ChEBI" id="CHEBI:58720"/>
        <dbReference type="ChEBI" id="CHEBI:62932"/>
        <dbReference type="ChEBI" id="CHEBI:66982"/>
        <dbReference type="EC" id="3.1.1.93"/>
    </reaction>
    <physiologicalReaction direction="left-to-right" evidence="11">
        <dbReference type="Rhea" id="RHEA:34180"/>
    </physiologicalReaction>
</comment>
<keyword evidence="15" id="KW-1185">Reference proteome</keyword>
<dbReference type="InterPro" id="IPR000073">
    <property type="entry name" value="AB_hydrolase_1"/>
</dbReference>
<evidence type="ECO:0000313" key="15">
    <source>
        <dbReference type="Proteomes" id="UP000515955"/>
    </source>
</evidence>
<dbReference type="GO" id="GO:0008474">
    <property type="term" value="F:palmitoyl-(protein) hydrolase activity"/>
    <property type="evidence" value="ECO:0007669"/>
    <property type="project" value="UniProtKB-EC"/>
</dbReference>
<evidence type="ECO:0000259" key="13">
    <source>
        <dbReference type="Pfam" id="PF00561"/>
    </source>
</evidence>
<evidence type="ECO:0000256" key="11">
    <source>
        <dbReference type="ARBA" id="ARBA00047972"/>
    </source>
</evidence>
<organism evidence="14 15">
    <name type="scientific">Sphingomonas rhizophila</name>
    <dbReference type="NCBI Taxonomy" id="2071607"/>
    <lineage>
        <taxon>Bacteria</taxon>
        <taxon>Pseudomonadati</taxon>
        <taxon>Pseudomonadota</taxon>
        <taxon>Alphaproteobacteria</taxon>
        <taxon>Sphingomonadales</taxon>
        <taxon>Sphingomonadaceae</taxon>
        <taxon>Sphingomonas</taxon>
    </lineage>
</organism>
<evidence type="ECO:0000256" key="6">
    <source>
        <dbReference type="ARBA" id="ARBA00041520"/>
    </source>
</evidence>
<sequence>MTDSPQSAPQAQPAPDLSFLDPGDGRKIAIRLRPPATGQPTVMFLPGYASDMEGAKAWSIDQYCASRGLGCLRMDYSGTGSSAGDFADGTLARWLDEVLFAIDLGVPDGPLVLAGSSMGGWIGLHAALRRKDRVRGMLGIAAAPDFTDWGYSTNEKMTLLQHGKLEQANPYGDQPQVTHRGFWQSGEALRLLGAPIDLTIPVRLVHGDADTDVPIGVAIKLVEQLRSSDVQLKIVKAGGHRLSEPHEIHAILHELGPLVELAR</sequence>
<evidence type="ECO:0000256" key="5">
    <source>
        <dbReference type="ARBA" id="ARBA00039314"/>
    </source>
</evidence>
<keyword evidence="3" id="KW-0809">Transit peptide</keyword>
<gene>
    <name evidence="14" type="ORF">H9L12_10930</name>
</gene>
<evidence type="ECO:0000256" key="10">
    <source>
        <dbReference type="ARBA" id="ARBA00047409"/>
    </source>
</evidence>
<dbReference type="Gene3D" id="3.40.50.1820">
    <property type="entry name" value="alpha/beta hydrolase"/>
    <property type="match status" value="1"/>
</dbReference>
<dbReference type="InterPro" id="IPR029058">
    <property type="entry name" value="AB_hydrolase_fold"/>
</dbReference>
<evidence type="ECO:0000256" key="12">
    <source>
        <dbReference type="SAM" id="MobiDB-lite"/>
    </source>
</evidence>
<dbReference type="EC" id="3.1.1.93" evidence="4"/>
<dbReference type="EMBL" id="CP060717">
    <property type="protein sequence ID" value="QNN64759.1"/>
    <property type="molecule type" value="Genomic_DNA"/>
</dbReference>
<dbReference type="KEGG" id="srhi:H9L12_10930"/>
<name>A0A7G9SA84_9SPHN</name>
<dbReference type="SUPFAM" id="SSF53474">
    <property type="entry name" value="alpha/beta-Hydrolases"/>
    <property type="match status" value="1"/>
</dbReference>
<evidence type="ECO:0000256" key="7">
    <source>
        <dbReference type="ARBA" id="ARBA00042645"/>
    </source>
</evidence>
<evidence type="ECO:0000256" key="8">
    <source>
        <dbReference type="ARBA" id="ARBA00042704"/>
    </source>
</evidence>
<evidence type="ECO:0000256" key="4">
    <source>
        <dbReference type="ARBA" id="ARBA00039132"/>
    </source>
</evidence>
<dbReference type="PANTHER" id="PTHR16138:SF7">
    <property type="entry name" value="PALMITOYL-PROTEIN THIOESTERASE ABHD10, MITOCHONDRIAL"/>
    <property type="match status" value="1"/>
</dbReference>
<dbReference type="EC" id="3.1.2.22" evidence="1"/>
<dbReference type="AlphaFoldDB" id="A0A7G9SA84"/>
<dbReference type="GO" id="GO:0004553">
    <property type="term" value="F:hydrolase activity, hydrolyzing O-glycosyl compounds"/>
    <property type="evidence" value="ECO:0007669"/>
    <property type="project" value="TreeGrafter"/>
</dbReference>
<evidence type="ECO:0000313" key="14">
    <source>
        <dbReference type="EMBL" id="QNN64759.1"/>
    </source>
</evidence>
<keyword evidence="2 14" id="KW-0378">Hydrolase</keyword>
<dbReference type="Proteomes" id="UP000515955">
    <property type="component" value="Chromosome"/>
</dbReference>
<evidence type="ECO:0000256" key="2">
    <source>
        <dbReference type="ARBA" id="ARBA00022801"/>
    </source>
</evidence>
<dbReference type="Pfam" id="PF00561">
    <property type="entry name" value="Abhydrolase_1"/>
    <property type="match status" value="1"/>
</dbReference>
<comment type="catalytic activity">
    <reaction evidence="10">
        <text>S-hexadecanoyl-L-cysteinyl-[protein] + H2O = L-cysteinyl-[protein] + hexadecanoate + H(+)</text>
        <dbReference type="Rhea" id="RHEA:19233"/>
        <dbReference type="Rhea" id="RHEA-COMP:10131"/>
        <dbReference type="Rhea" id="RHEA-COMP:11032"/>
        <dbReference type="ChEBI" id="CHEBI:7896"/>
        <dbReference type="ChEBI" id="CHEBI:15377"/>
        <dbReference type="ChEBI" id="CHEBI:15378"/>
        <dbReference type="ChEBI" id="CHEBI:29950"/>
        <dbReference type="ChEBI" id="CHEBI:74151"/>
        <dbReference type="EC" id="3.1.2.22"/>
    </reaction>
    <physiologicalReaction direction="left-to-right" evidence="10">
        <dbReference type="Rhea" id="RHEA:19234"/>
    </physiologicalReaction>
</comment>